<evidence type="ECO:0000256" key="1">
    <source>
        <dbReference type="SAM" id="MobiDB-lite"/>
    </source>
</evidence>
<feature type="compositionally biased region" description="Polar residues" evidence="1">
    <location>
        <begin position="290"/>
        <end position="301"/>
    </location>
</feature>
<gene>
    <name evidence="4" type="primary">LOC118272040</name>
</gene>
<feature type="region of interest" description="Disordered" evidence="1">
    <location>
        <begin position="14"/>
        <end position="87"/>
    </location>
</feature>
<feature type="compositionally biased region" description="Polar residues" evidence="1">
    <location>
        <begin position="252"/>
        <end position="267"/>
    </location>
</feature>
<dbReference type="AlphaFoldDB" id="A0A9R0D8E0"/>
<dbReference type="Proteomes" id="UP000829999">
    <property type="component" value="Chromosome 5"/>
</dbReference>
<organism evidence="3 4">
    <name type="scientific">Spodoptera frugiperda</name>
    <name type="common">Fall armyworm</name>
    <dbReference type="NCBI Taxonomy" id="7108"/>
    <lineage>
        <taxon>Eukaryota</taxon>
        <taxon>Metazoa</taxon>
        <taxon>Ecdysozoa</taxon>
        <taxon>Arthropoda</taxon>
        <taxon>Hexapoda</taxon>
        <taxon>Insecta</taxon>
        <taxon>Pterygota</taxon>
        <taxon>Neoptera</taxon>
        <taxon>Endopterygota</taxon>
        <taxon>Lepidoptera</taxon>
        <taxon>Glossata</taxon>
        <taxon>Ditrysia</taxon>
        <taxon>Noctuoidea</taxon>
        <taxon>Noctuidae</taxon>
        <taxon>Amphipyrinae</taxon>
        <taxon>Spodoptera</taxon>
    </lineage>
</organism>
<evidence type="ECO:0000313" key="3">
    <source>
        <dbReference type="Proteomes" id="UP000829999"/>
    </source>
</evidence>
<name>A0A9R0D8E0_SPOFR</name>
<feature type="region of interest" description="Disordered" evidence="1">
    <location>
        <begin position="248"/>
        <end position="301"/>
    </location>
</feature>
<evidence type="ECO:0000259" key="2">
    <source>
        <dbReference type="PROSITE" id="PS51029"/>
    </source>
</evidence>
<proteinExistence type="predicted"/>
<reference evidence="4" key="1">
    <citation type="submission" date="2025-08" db="UniProtKB">
        <authorList>
            <consortium name="RefSeq"/>
        </authorList>
    </citation>
    <scope>IDENTIFICATION</scope>
    <source>
        <tissue evidence="4">Whole larval tissue</tissue>
    </source>
</reference>
<dbReference type="GeneID" id="118272040"/>
<dbReference type="PANTHER" id="PTHR21505">
    <property type="entry name" value="MADF DOMAIN-CONTAINING PROTEIN-RELATED"/>
    <property type="match status" value="1"/>
</dbReference>
<evidence type="ECO:0000313" key="4">
    <source>
        <dbReference type="RefSeq" id="XP_035444234.2"/>
    </source>
</evidence>
<dbReference type="InterPro" id="IPR006578">
    <property type="entry name" value="MADF-dom"/>
</dbReference>
<dbReference type="Pfam" id="PF10545">
    <property type="entry name" value="MADF_DNA_bdg"/>
    <property type="match status" value="1"/>
</dbReference>
<accession>A0A9R0D8E0</accession>
<dbReference type="SMART" id="SM00595">
    <property type="entry name" value="MADF"/>
    <property type="match status" value="1"/>
</dbReference>
<protein>
    <submittedName>
        <fullName evidence="4">Uncharacterized protein LOC118272040</fullName>
    </submittedName>
</protein>
<dbReference type="RefSeq" id="XP_035444234.2">
    <property type="nucleotide sequence ID" value="XM_035588341.2"/>
</dbReference>
<dbReference type="PANTHER" id="PTHR21505:SF8">
    <property type="entry name" value="DPT-YFP REPRESSOR BY OVEREXPRESSION, ISOFORM D-RELATED"/>
    <property type="match status" value="1"/>
</dbReference>
<feature type="compositionally biased region" description="Pro residues" evidence="1">
    <location>
        <begin position="74"/>
        <end position="83"/>
    </location>
</feature>
<feature type="domain" description="MADF" evidence="2">
    <location>
        <begin position="120"/>
        <end position="218"/>
    </location>
</feature>
<dbReference type="PROSITE" id="PS51029">
    <property type="entry name" value="MADF"/>
    <property type="match status" value="1"/>
</dbReference>
<dbReference type="OrthoDB" id="6577442at2759"/>
<keyword evidence="3" id="KW-1185">Reference proteome</keyword>
<sequence>MRITLPCTATCQLPGQPQIMPAPQNKSARQSKLGVNPRRVVRSARGDVAAAPRRRQSGVGTPSEQTGEPRARALPPPRLPAPPYRELSPPNRYAVIMRGITAQELTRNSILRINEKKTMQLLHEYKKEDCLWNSSMDDYPNKEKRVRAAQKIAKILNIKNFEGQHVLIKIKNLRNSYSQELKKIKESIDTLGPDSPDLYRPKVQWFSLMDSFLRPHVQTSKLLPNPTESNTSVEVYPDVKTEYFEIDESDEWSQQQESAAGASYQSEGHSEPDDQSNDSQYQQAKRRRMSSSAPSENMSQHQVFLPSSVSAAAPRPDDTYDNFGKYVASLLRGLPAQDALRVQPRIIDMIVNVGVKQESGQITVHIDRVTPNGEVD</sequence>